<gene>
    <name evidence="3" type="ORF">Athai_53920</name>
</gene>
<evidence type="ECO:0000256" key="2">
    <source>
        <dbReference type="SAM" id="Phobius"/>
    </source>
</evidence>
<proteinExistence type="predicted"/>
<protein>
    <recommendedName>
        <fullName evidence="5">DUF4190 domain-containing protein</fullName>
    </recommendedName>
</protein>
<sequence>MIPAGGPAPVGAEPTTPRRHPQDPDPTRSTKAVAVVWLAAIGLLFSPVVAGALPAGFALLLARSAEAEMRASGGFLTGVAPLRIGTRLARLALLVAVAVIVVGIVLAIFHLGGSGGGTGVRYGSDVN</sequence>
<dbReference type="EMBL" id="AP023355">
    <property type="protein sequence ID" value="BCJ37889.1"/>
    <property type="molecule type" value="Genomic_DNA"/>
</dbReference>
<evidence type="ECO:0008006" key="5">
    <source>
        <dbReference type="Google" id="ProtNLM"/>
    </source>
</evidence>
<feature type="transmembrane region" description="Helical" evidence="2">
    <location>
        <begin position="34"/>
        <end position="62"/>
    </location>
</feature>
<name>A0A7R7DU43_9ACTN</name>
<evidence type="ECO:0000256" key="1">
    <source>
        <dbReference type="SAM" id="MobiDB-lite"/>
    </source>
</evidence>
<feature type="compositionally biased region" description="Low complexity" evidence="1">
    <location>
        <begin position="1"/>
        <end position="12"/>
    </location>
</feature>
<dbReference type="Proteomes" id="UP000611640">
    <property type="component" value="Chromosome"/>
</dbReference>
<dbReference type="RefSeq" id="WP_239157181.1">
    <property type="nucleotide sequence ID" value="NZ_AP023355.1"/>
</dbReference>
<keyword evidence="2" id="KW-0812">Transmembrane</keyword>
<evidence type="ECO:0000313" key="4">
    <source>
        <dbReference type="Proteomes" id="UP000611640"/>
    </source>
</evidence>
<keyword evidence="4" id="KW-1185">Reference proteome</keyword>
<organism evidence="3 4">
    <name type="scientific">Actinocatenispora thailandica</name>
    <dbReference type="NCBI Taxonomy" id="227318"/>
    <lineage>
        <taxon>Bacteria</taxon>
        <taxon>Bacillati</taxon>
        <taxon>Actinomycetota</taxon>
        <taxon>Actinomycetes</taxon>
        <taxon>Micromonosporales</taxon>
        <taxon>Micromonosporaceae</taxon>
        <taxon>Actinocatenispora</taxon>
    </lineage>
</organism>
<evidence type="ECO:0000313" key="3">
    <source>
        <dbReference type="EMBL" id="BCJ37889.1"/>
    </source>
</evidence>
<feature type="region of interest" description="Disordered" evidence="1">
    <location>
        <begin position="1"/>
        <end position="28"/>
    </location>
</feature>
<reference evidence="3 4" key="1">
    <citation type="submission" date="2020-08" db="EMBL/GenBank/DDBJ databases">
        <title>Whole genome shotgun sequence of Actinocatenispora thailandica NBRC 105041.</title>
        <authorList>
            <person name="Komaki H."/>
            <person name="Tamura T."/>
        </authorList>
    </citation>
    <scope>NUCLEOTIDE SEQUENCE [LARGE SCALE GENOMIC DNA]</scope>
    <source>
        <strain evidence="3 4">NBRC 105041</strain>
    </source>
</reference>
<feature type="transmembrane region" description="Helical" evidence="2">
    <location>
        <begin position="91"/>
        <end position="112"/>
    </location>
</feature>
<accession>A0A7R7DU43</accession>
<dbReference type="KEGG" id="atl:Athai_53920"/>
<dbReference type="AlphaFoldDB" id="A0A7R7DU43"/>
<keyword evidence="2" id="KW-0472">Membrane</keyword>
<keyword evidence="2" id="KW-1133">Transmembrane helix</keyword>